<keyword evidence="3" id="KW-1185">Reference proteome</keyword>
<dbReference type="OrthoDB" id="5832220at2759"/>
<evidence type="ECO:0000313" key="3">
    <source>
        <dbReference type="Proteomes" id="UP000494206"/>
    </source>
</evidence>
<comment type="caution">
    <text evidence="2">The sequence shown here is derived from an EMBL/GenBank/DDBJ whole genome shotgun (WGS) entry which is preliminary data.</text>
</comment>
<name>A0A8S1F2G5_9PELO</name>
<evidence type="ECO:0000256" key="1">
    <source>
        <dbReference type="SAM" id="SignalP"/>
    </source>
</evidence>
<accession>A0A8S1F2G5</accession>
<feature type="chain" id="PRO_5035743367" evidence="1">
    <location>
        <begin position="22"/>
        <end position="263"/>
    </location>
</feature>
<feature type="signal peptide" evidence="1">
    <location>
        <begin position="1"/>
        <end position="21"/>
    </location>
</feature>
<protein>
    <submittedName>
        <fullName evidence="2">Uncharacterized protein</fullName>
    </submittedName>
</protein>
<proteinExistence type="predicted"/>
<gene>
    <name evidence="2" type="ORF">CBOVIS_LOCUS8954</name>
</gene>
<dbReference type="AlphaFoldDB" id="A0A8S1F2G5"/>
<dbReference type="Proteomes" id="UP000494206">
    <property type="component" value="Unassembled WGS sequence"/>
</dbReference>
<keyword evidence="1" id="KW-0732">Signal</keyword>
<dbReference type="EMBL" id="CADEPM010000005">
    <property type="protein sequence ID" value="CAB3406958.1"/>
    <property type="molecule type" value="Genomic_DNA"/>
</dbReference>
<organism evidence="2 3">
    <name type="scientific">Caenorhabditis bovis</name>
    <dbReference type="NCBI Taxonomy" id="2654633"/>
    <lineage>
        <taxon>Eukaryota</taxon>
        <taxon>Metazoa</taxon>
        <taxon>Ecdysozoa</taxon>
        <taxon>Nematoda</taxon>
        <taxon>Chromadorea</taxon>
        <taxon>Rhabditida</taxon>
        <taxon>Rhabditina</taxon>
        <taxon>Rhabditomorpha</taxon>
        <taxon>Rhabditoidea</taxon>
        <taxon>Rhabditidae</taxon>
        <taxon>Peloderinae</taxon>
        <taxon>Caenorhabditis</taxon>
    </lineage>
</organism>
<sequence>MSRFSVALSIALALMVPRSQGIPKFEVSSLSEASLVIRMIEATNVTSYDITVQIFDLSRQKLYRKTQLERVTNDQLLSFDGLKSSTWFAIRIEYRLNFDDAGGGGVDKALRTTKQEMVVKTKSSSREDPNKIDQMVAFIDDLFVTKDNIYIGVGSVFKEIKKISTVIVPELRCSKGVLSPVSQQVIQHASFHFDLSKLPKEDRKCSVICVFPYLRITIDQSRTETFRAKEWCGSVDEARHMLTTSASFSPQLLSVFLIFFILL</sequence>
<evidence type="ECO:0000313" key="2">
    <source>
        <dbReference type="EMBL" id="CAB3406958.1"/>
    </source>
</evidence>
<reference evidence="2 3" key="1">
    <citation type="submission" date="2020-04" db="EMBL/GenBank/DDBJ databases">
        <authorList>
            <person name="Laetsch R D."/>
            <person name="Stevens L."/>
            <person name="Kumar S."/>
            <person name="Blaxter L. M."/>
        </authorList>
    </citation>
    <scope>NUCLEOTIDE SEQUENCE [LARGE SCALE GENOMIC DNA]</scope>
</reference>